<keyword evidence="2" id="KW-1185">Reference proteome</keyword>
<evidence type="ECO:0000313" key="1">
    <source>
        <dbReference type="EMBL" id="AYP68337.1"/>
    </source>
</evidence>
<dbReference type="Proteomes" id="UP000274199">
    <property type="component" value="Segment"/>
</dbReference>
<accession>A0A3G3BVR8</accession>
<proteinExistence type="predicted"/>
<organism evidence="1 2">
    <name type="scientific">Bacillus phage vB_BcoS-136</name>
    <dbReference type="NCBI Taxonomy" id="2419619"/>
    <lineage>
        <taxon>Viruses</taxon>
        <taxon>Duplodnaviria</taxon>
        <taxon>Heunggongvirae</taxon>
        <taxon>Uroviricota</taxon>
        <taxon>Caudoviricetes</taxon>
        <taxon>Heleneionescovirinae</taxon>
        <taxon>Kenyattavirus</taxon>
        <taxon>Kenyattavirus kv136</taxon>
    </lineage>
</organism>
<evidence type="ECO:0000313" key="2">
    <source>
        <dbReference type="Proteomes" id="UP000274199"/>
    </source>
</evidence>
<sequence>MKVNENSLSFNFKTYVAKFGKSEDYINLPLIHEGKAIGVIMKAKELEDVFELEVAVWNRIGMQFIDNKPSALLIR</sequence>
<gene>
    <name evidence="1" type="ORF">vBBcoS136_00223</name>
</gene>
<name>A0A3G3BVR8_9CAUD</name>
<protein>
    <submittedName>
        <fullName evidence="1">Uncharacterized protein</fullName>
    </submittedName>
</protein>
<reference evidence="1 2" key="1">
    <citation type="submission" date="2018-09" db="EMBL/GenBank/DDBJ databases">
        <title>Comparative Genomic Analysis of Eight Novel Haloalkaliphilic Bacteriophages from Lake Elmenteita, Kenya.</title>
        <authorList>
            <person name="Akhwale J.K."/>
        </authorList>
    </citation>
    <scope>NUCLEOTIDE SEQUENCE [LARGE SCALE GENOMIC DNA]</scope>
</reference>
<dbReference type="EMBL" id="MH884508">
    <property type="protein sequence ID" value="AYP68337.1"/>
    <property type="molecule type" value="Genomic_DNA"/>
</dbReference>